<name>A0A4C1X068_EUMVA</name>
<dbReference type="EMBL" id="BGZK01000689">
    <property type="protein sequence ID" value="GBP56332.1"/>
    <property type="molecule type" value="Genomic_DNA"/>
</dbReference>
<accession>A0A4C1X068</accession>
<proteinExistence type="predicted"/>
<dbReference type="AlphaFoldDB" id="A0A4C1X068"/>
<reference evidence="1 2" key="1">
    <citation type="journal article" date="2019" name="Commun. Biol.">
        <title>The bagworm genome reveals a unique fibroin gene that provides high tensile strength.</title>
        <authorList>
            <person name="Kono N."/>
            <person name="Nakamura H."/>
            <person name="Ohtoshi R."/>
            <person name="Tomita M."/>
            <person name="Numata K."/>
            <person name="Arakawa K."/>
        </authorList>
    </citation>
    <scope>NUCLEOTIDE SEQUENCE [LARGE SCALE GENOMIC DNA]</scope>
</reference>
<protein>
    <submittedName>
        <fullName evidence="1">Uncharacterized protein</fullName>
    </submittedName>
</protein>
<evidence type="ECO:0000313" key="2">
    <source>
        <dbReference type="Proteomes" id="UP000299102"/>
    </source>
</evidence>
<keyword evidence="2" id="KW-1185">Reference proteome</keyword>
<dbReference type="Proteomes" id="UP000299102">
    <property type="component" value="Unassembled WGS sequence"/>
</dbReference>
<evidence type="ECO:0000313" key="1">
    <source>
        <dbReference type="EMBL" id="GBP56332.1"/>
    </source>
</evidence>
<gene>
    <name evidence="1" type="ORF">EVAR_28912_1</name>
</gene>
<comment type="caution">
    <text evidence="1">The sequence shown here is derived from an EMBL/GenBank/DDBJ whole genome shotgun (WGS) entry which is preliminary data.</text>
</comment>
<organism evidence="1 2">
    <name type="scientific">Eumeta variegata</name>
    <name type="common">Bagworm moth</name>
    <name type="synonym">Eumeta japonica</name>
    <dbReference type="NCBI Taxonomy" id="151549"/>
    <lineage>
        <taxon>Eukaryota</taxon>
        <taxon>Metazoa</taxon>
        <taxon>Ecdysozoa</taxon>
        <taxon>Arthropoda</taxon>
        <taxon>Hexapoda</taxon>
        <taxon>Insecta</taxon>
        <taxon>Pterygota</taxon>
        <taxon>Neoptera</taxon>
        <taxon>Endopterygota</taxon>
        <taxon>Lepidoptera</taxon>
        <taxon>Glossata</taxon>
        <taxon>Ditrysia</taxon>
        <taxon>Tineoidea</taxon>
        <taxon>Psychidae</taxon>
        <taxon>Oiketicinae</taxon>
        <taxon>Eumeta</taxon>
    </lineage>
</organism>
<sequence length="113" mass="12225">MKNLFYAHANGAAHVNYKGKPPTRKGRTTSAAPANSERVGALMLTTLSITALTLHRPIPFSTRHAIPTQEADNALAFRLTSRVSMGSVDQLISGDSHARLSLKNTIKRVQSES</sequence>